<organism evidence="1 2">
    <name type="scientific">Algisphaera agarilytica</name>
    <dbReference type="NCBI Taxonomy" id="1385975"/>
    <lineage>
        <taxon>Bacteria</taxon>
        <taxon>Pseudomonadati</taxon>
        <taxon>Planctomycetota</taxon>
        <taxon>Phycisphaerae</taxon>
        <taxon>Phycisphaerales</taxon>
        <taxon>Phycisphaeraceae</taxon>
        <taxon>Algisphaera</taxon>
    </lineage>
</organism>
<sequence>MPWSGFPLQVNDEWASLVYLDQISAAFAERVTAMDPPGFTVSPLVAFAAGDVLADRLADYQTGVEGLVFFYGRWLDHIAHSVQDVTTYVEAMTDLPGTFRRFMPRTISDVGDSGTSGERAYLGVYNSEDNGRADSASSDIYEHDGVSWTLSADQVSPVSQTEAAGKIQAGDRLGYWLVNDLYTMLNLVHTCRIQLRLATVERYTGQANGEASEAAAIAAAEEDYAQVIAPTYVGTGGVDALAFASLTRSGSSYDALISRVTRLVRETFGPSVMLNSSLSHIVEFFGVADEANNDRQGSTAGQVRLDGEDIYTPRWRPSLPLDMTNGEPVGGIADTSSTPPNWPTLPASGNASDILQWTGGDELDGLITFSFEYNDGLPGGGLT</sequence>
<proteinExistence type="predicted"/>
<dbReference type="Proteomes" id="UP000541810">
    <property type="component" value="Unassembled WGS sequence"/>
</dbReference>
<evidence type="ECO:0000313" key="2">
    <source>
        <dbReference type="Proteomes" id="UP000541810"/>
    </source>
</evidence>
<dbReference type="RefSeq" id="WP_184676820.1">
    <property type="nucleotide sequence ID" value="NZ_JACHGY010000001.1"/>
</dbReference>
<comment type="caution">
    <text evidence="1">The sequence shown here is derived from an EMBL/GenBank/DDBJ whole genome shotgun (WGS) entry which is preliminary data.</text>
</comment>
<keyword evidence="2" id="KW-1185">Reference proteome</keyword>
<name>A0A7X0H7G4_9BACT</name>
<accession>A0A7X0H7G4</accession>
<protein>
    <submittedName>
        <fullName evidence="1">Uncharacterized protein</fullName>
    </submittedName>
</protein>
<gene>
    <name evidence="1" type="ORF">HNQ40_001040</name>
</gene>
<dbReference type="EMBL" id="JACHGY010000001">
    <property type="protein sequence ID" value="MBB6429234.1"/>
    <property type="molecule type" value="Genomic_DNA"/>
</dbReference>
<dbReference type="AlphaFoldDB" id="A0A7X0H7G4"/>
<reference evidence="1 2" key="1">
    <citation type="submission" date="2020-08" db="EMBL/GenBank/DDBJ databases">
        <title>Genomic Encyclopedia of Type Strains, Phase IV (KMG-IV): sequencing the most valuable type-strain genomes for metagenomic binning, comparative biology and taxonomic classification.</title>
        <authorList>
            <person name="Goeker M."/>
        </authorList>
    </citation>
    <scope>NUCLEOTIDE SEQUENCE [LARGE SCALE GENOMIC DNA]</scope>
    <source>
        <strain evidence="1 2">DSM 103725</strain>
    </source>
</reference>
<evidence type="ECO:0000313" key="1">
    <source>
        <dbReference type="EMBL" id="MBB6429234.1"/>
    </source>
</evidence>